<organism evidence="7 8">
    <name type="scientific">candidate division WOR-3 bacterium 4484_100</name>
    <dbReference type="NCBI Taxonomy" id="1936077"/>
    <lineage>
        <taxon>Bacteria</taxon>
        <taxon>Bacteria division WOR-3</taxon>
    </lineage>
</organism>
<dbReference type="GO" id="GO:0035599">
    <property type="term" value="F:aspartic acid methylthiotransferase activity"/>
    <property type="evidence" value="ECO:0007669"/>
    <property type="project" value="TreeGrafter"/>
</dbReference>
<protein>
    <recommendedName>
        <fullName evidence="6">Radical SAM core domain-containing protein</fullName>
    </recommendedName>
</protein>
<evidence type="ECO:0000313" key="7">
    <source>
        <dbReference type="EMBL" id="OPX18253.1"/>
    </source>
</evidence>
<dbReference type="PROSITE" id="PS51918">
    <property type="entry name" value="RADICAL_SAM"/>
    <property type="match status" value="1"/>
</dbReference>
<dbReference type="PANTHER" id="PTHR43837:SF1">
    <property type="entry name" value="RIBOSOMAL PROTEIN US12 METHYLTHIOTRANSFERASE RIMO"/>
    <property type="match status" value="1"/>
</dbReference>
<dbReference type="EMBL" id="MUKB01000026">
    <property type="protein sequence ID" value="OPX18253.1"/>
    <property type="molecule type" value="Genomic_DNA"/>
</dbReference>
<evidence type="ECO:0000259" key="6">
    <source>
        <dbReference type="PROSITE" id="PS51918"/>
    </source>
</evidence>
<dbReference type="Pfam" id="PF04055">
    <property type="entry name" value="Radical_SAM"/>
    <property type="match status" value="1"/>
</dbReference>
<dbReference type="GO" id="GO:0051539">
    <property type="term" value="F:4 iron, 4 sulfur cluster binding"/>
    <property type="evidence" value="ECO:0007669"/>
    <property type="project" value="UniProtKB-KW"/>
</dbReference>
<dbReference type="InterPro" id="IPR023404">
    <property type="entry name" value="rSAM_horseshoe"/>
</dbReference>
<dbReference type="InterPro" id="IPR005840">
    <property type="entry name" value="Ribosomal_uS12_MeSTrfase_RimO"/>
</dbReference>
<keyword evidence="5" id="KW-0411">Iron-sulfur</keyword>
<accession>A0A1V4QFV4</accession>
<dbReference type="Gene3D" id="2.40.50.140">
    <property type="entry name" value="Nucleic acid-binding proteins"/>
    <property type="match status" value="1"/>
</dbReference>
<dbReference type="Proteomes" id="UP000191663">
    <property type="component" value="Unassembled WGS sequence"/>
</dbReference>
<keyword evidence="1" id="KW-0004">4Fe-4S</keyword>
<feature type="domain" description="Radical SAM core" evidence="6">
    <location>
        <begin position="1"/>
        <end position="157"/>
    </location>
</feature>
<dbReference type="PANTHER" id="PTHR43837">
    <property type="entry name" value="RIBOSOMAL PROTEIN S12 METHYLTHIOTRANSFERASE RIMO"/>
    <property type="match status" value="1"/>
</dbReference>
<reference evidence="8" key="1">
    <citation type="submission" date="2017-01" db="EMBL/GenBank/DDBJ databases">
        <title>Novel pathways for hydrocarbon cycling and metabolic interdependencies in hydrothermal sediment communities.</title>
        <authorList>
            <person name="Dombrowski N."/>
            <person name="Seitz K."/>
            <person name="Teske A."/>
            <person name="Baker B."/>
        </authorList>
    </citation>
    <scope>NUCLEOTIDE SEQUENCE [LARGE SCALE GENOMIC DNA]</scope>
</reference>
<dbReference type="InterPro" id="IPR006638">
    <property type="entry name" value="Elp3/MiaA/NifB-like_rSAM"/>
</dbReference>
<dbReference type="InterPro" id="IPR058240">
    <property type="entry name" value="rSAM_sf"/>
</dbReference>
<evidence type="ECO:0000256" key="5">
    <source>
        <dbReference type="ARBA" id="ARBA00023014"/>
    </source>
</evidence>
<dbReference type="InterPro" id="IPR002792">
    <property type="entry name" value="TRAM_dom"/>
</dbReference>
<keyword evidence="2" id="KW-0949">S-adenosyl-L-methionine</keyword>
<dbReference type="GO" id="GO:0005829">
    <property type="term" value="C:cytosol"/>
    <property type="evidence" value="ECO:0007669"/>
    <property type="project" value="TreeGrafter"/>
</dbReference>
<gene>
    <name evidence="7" type="ORF">BXT86_02025</name>
</gene>
<comment type="caution">
    <text evidence="7">The sequence shown here is derived from an EMBL/GenBank/DDBJ whole genome shotgun (WGS) entry which is preliminary data.</text>
</comment>
<evidence type="ECO:0000256" key="4">
    <source>
        <dbReference type="ARBA" id="ARBA00023004"/>
    </source>
</evidence>
<dbReference type="InterPro" id="IPR012340">
    <property type="entry name" value="NA-bd_OB-fold"/>
</dbReference>
<dbReference type="AlphaFoldDB" id="A0A1V4QFV4"/>
<sequence length="217" mass="25795">MFLLHHTDDQRKISEFLYAHPKSLDEQIIDEIARNRKVCKYLDLPIQHINDRILKLMNRKVDRKRIEFLVKQLKKIKGISLRTTVIAGFPTETDEEFNELYNFLNERYFDWLGVFPYFREPGTVAARLKQLPGDVIEKRYKRLLRLQSKLIKEFSQKHLNRVYPVLIHHKGNTLIGHTRFQAPDIDGQVRVMSRTRGLGKIYKIKITKAYRGDLYGE</sequence>
<evidence type="ECO:0000313" key="8">
    <source>
        <dbReference type="Proteomes" id="UP000191663"/>
    </source>
</evidence>
<dbReference type="Gene3D" id="3.80.30.20">
    <property type="entry name" value="tm_1862 like domain"/>
    <property type="match status" value="1"/>
</dbReference>
<proteinExistence type="predicted"/>
<dbReference type="SUPFAM" id="SSF102114">
    <property type="entry name" value="Radical SAM enzymes"/>
    <property type="match status" value="1"/>
</dbReference>
<keyword evidence="4" id="KW-0408">Iron</keyword>
<keyword evidence="3" id="KW-0479">Metal-binding</keyword>
<dbReference type="SMART" id="SM00729">
    <property type="entry name" value="Elp3"/>
    <property type="match status" value="1"/>
</dbReference>
<evidence type="ECO:0000256" key="3">
    <source>
        <dbReference type="ARBA" id="ARBA00022723"/>
    </source>
</evidence>
<dbReference type="GO" id="GO:0046872">
    <property type="term" value="F:metal ion binding"/>
    <property type="evidence" value="ECO:0007669"/>
    <property type="project" value="UniProtKB-KW"/>
</dbReference>
<name>A0A1V4QFV4_UNCW3</name>
<evidence type="ECO:0000256" key="1">
    <source>
        <dbReference type="ARBA" id="ARBA00022485"/>
    </source>
</evidence>
<evidence type="ECO:0000256" key="2">
    <source>
        <dbReference type="ARBA" id="ARBA00022691"/>
    </source>
</evidence>
<dbReference type="Pfam" id="PF18693">
    <property type="entry name" value="TRAM_2"/>
    <property type="match status" value="1"/>
</dbReference>
<dbReference type="InterPro" id="IPR007197">
    <property type="entry name" value="rSAM"/>
</dbReference>